<dbReference type="InterPro" id="IPR046626">
    <property type="entry name" value="DUF6738"/>
</dbReference>
<dbReference type="OMA" id="ASINFMQ"/>
<dbReference type="Proteomes" id="UP000075243">
    <property type="component" value="Unassembled WGS sequence"/>
</dbReference>
<evidence type="ECO:0000259" key="2">
    <source>
        <dbReference type="Pfam" id="PF03732"/>
    </source>
</evidence>
<evidence type="ECO:0000259" key="3">
    <source>
        <dbReference type="Pfam" id="PF20523"/>
    </source>
</evidence>
<feature type="compositionally biased region" description="Low complexity" evidence="1">
    <location>
        <begin position="419"/>
        <end position="430"/>
    </location>
</feature>
<sequence length="698" mass="78467">CMTRSNLEFLHPFDPEIDRTYHRLVREHIVSPESDTHSVRVAFEVDSTENMGDQPGPPERTLREMAAPDFTYESLCIQYPEEDIPLVLKTGLIHLLPKFHGCAGEDPHKHLKEFHIVCSTMRPHNVPEDHIYLKAFPFSLEDLAKDWLYYLVPGSITGLDDLKRVFLEKFFPASRTTAIRKDISGIRQLTRENLYEYWERFKRLCASCPHHQISEQLLLQYFYEGLNIMDRSMIDAASGGALGDMTPASARGLIEKMASNSQQFNMRSDAIVVRGVHDVVASDSTEHKKLESKIDALTTLVSQLAANQKSAPPPAKVCGICTSISHPTDACPSLQDSSTGLDAPLAYAANIYNNRPPQQQQQNYDLSSNRYNPGCRNHPNLRWGNSQQQQQQNPPPFQNNPSSSTYQSPQQRPPPAPAAQPAQPSTSSEPSLEELVRQMTIQNMQFQQETRASIQSLTNQMGQMATQLNQNSDKLPSQTVQNLKNLSAITLRSGKQIDIPAPTAVVPPPEPTLEKEGHTGSSKNFHAGGPSSSAHSYDLHQPPIPLPFPPKSIPSKKMEEVDKEILETFRKVEVNIPLLDAIKQIPRYAKFLKDLCTHKRKLKGNERISMVRNISTLIGKSVPHIPEKCKDPGTFCVPSIIGNNKFENAMLDSWLQEFDLDIRDRSGAQNLVADHLSRIERAEDEDTLPIQDDFPYEH</sequence>
<accession>A0A151QQY4</accession>
<name>A0A151QQY4_CAJCA</name>
<feature type="compositionally biased region" description="Low complexity" evidence="1">
    <location>
        <begin position="399"/>
        <end position="410"/>
    </location>
</feature>
<organism evidence="4 5">
    <name type="scientific">Cajanus cajan</name>
    <name type="common">Pigeon pea</name>
    <name type="synonym">Cajanus indicus</name>
    <dbReference type="NCBI Taxonomy" id="3821"/>
    <lineage>
        <taxon>Eukaryota</taxon>
        <taxon>Viridiplantae</taxon>
        <taxon>Streptophyta</taxon>
        <taxon>Embryophyta</taxon>
        <taxon>Tracheophyta</taxon>
        <taxon>Spermatophyta</taxon>
        <taxon>Magnoliopsida</taxon>
        <taxon>eudicotyledons</taxon>
        <taxon>Gunneridae</taxon>
        <taxon>Pentapetalae</taxon>
        <taxon>rosids</taxon>
        <taxon>fabids</taxon>
        <taxon>Fabales</taxon>
        <taxon>Fabaceae</taxon>
        <taxon>Papilionoideae</taxon>
        <taxon>50 kb inversion clade</taxon>
        <taxon>NPAAA clade</taxon>
        <taxon>indigoferoid/millettioid clade</taxon>
        <taxon>Phaseoleae</taxon>
        <taxon>Cajanus</taxon>
    </lineage>
</organism>
<feature type="non-terminal residue" evidence="4">
    <location>
        <position position="1"/>
    </location>
</feature>
<evidence type="ECO:0000256" key="1">
    <source>
        <dbReference type="SAM" id="MobiDB-lite"/>
    </source>
</evidence>
<proteinExistence type="predicted"/>
<dbReference type="AlphaFoldDB" id="A0A151QQY4"/>
<feature type="region of interest" description="Disordered" evidence="1">
    <location>
        <begin position="356"/>
        <end position="432"/>
    </location>
</feature>
<dbReference type="InterPro" id="IPR005162">
    <property type="entry name" value="Retrotrans_gag_dom"/>
</dbReference>
<dbReference type="EMBL" id="KQ485173">
    <property type="protein sequence ID" value="KYP32664.1"/>
    <property type="molecule type" value="Genomic_DNA"/>
</dbReference>
<reference evidence="4" key="1">
    <citation type="journal article" date="2012" name="Nat. Biotechnol.">
        <title>Draft genome sequence of pigeonpea (Cajanus cajan), an orphan legume crop of resource-poor farmers.</title>
        <authorList>
            <person name="Varshney R.K."/>
            <person name="Chen W."/>
            <person name="Li Y."/>
            <person name="Bharti A.K."/>
            <person name="Saxena R.K."/>
            <person name="Schlueter J.A."/>
            <person name="Donoghue M.T."/>
            <person name="Azam S."/>
            <person name="Fan G."/>
            <person name="Whaley A.M."/>
            <person name="Farmer A.D."/>
            <person name="Sheridan J."/>
            <person name="Iwata A."/>
            <person name="Tuteja R."/>
            <person name="Penmetsa R.V."/>
            <person name="Wu W."/>
            <person name="Upadhyaya H.D."/>
            <person name="Yang S.P."/>
            <person name="Shah T."/>
            <person name="Saxena K.B."/>
            <person name="Michael T."/>
            <person name="McCombie W.R."/>
            <person name="Yang B."/>
            <person name="Zhang G."/>
            <person name="Yang H."/>
            <person name="Wang J."/>
            <person name="Spillane C."/>
            <person name="Cook D.R."/>
            <person name="May G.D."/>
            <person name="Xu X."/>
            <person name="Jackson S.A."/>
        </authorList>
    </citation>
    <scope>NUCLEOTIDE SEQUENCE [LARGE SCALE GENOMIC DNA]</scope>
</reference>
<evidence type="ECO:0000313" key="5">
    <source>
        <dbReference type="Proteomes" id="UP000075243"/>
    </source>
</evidence>
<protein>
    <submittedName>
        <fullName evidence="4">Uncharacterized protein</fullName>
    </submittedName>
</protein>
<feature type="domain" description="DUF6738" evidence="3">
    <location>
        <begin position="2"/>
        <end position="64"/>
    </location>
</feature>
<keyword evidence="5" id="KW-1185">Reference proteome</keyword>
<dbReference type="Gramene" id="C.cajan_45924.t">
    <property type="protein sequence ID" value="C.cajan_45924.t"/>
    <property type="gene ID" value="C.cajan_45924"/>
</dbReference>
<dbReference type="PANTHER" id="PTHR33223:SF3">
    <property type="match status" value="1"/>
</dbReference>
<feature type="region of interest" description="Disordered" evidence="1">
    <location>
        <begin position="500"/>
        <end position="542"/>
    </location>
</feature>
<feature type="compositionally biased region" description="Polar residues" evidence="1">
    <location>
        <begin position="519"/>
        <end position="535"/>
    </location>
</feature>
<dbReference type="Pfam" id="PF03732">
    <property type="entry name" value="Retrotrans_gag"/>
    <property type="match status" value="1"/>
</dbReference>
<dbReference type="PANTHER" id="PTHR33223">
    <property type="entry name" value="CCHC-TYPE DOMAIN-CONTAINING PROTEIN"/>
    <property type="match status" value="1"/>
</dbReference>
<gene>
    <name evidence="4" type="ORF">KK1_046587</name>
</gene>
<evidence type="ECO:0000313" key="4">
    <source>
        <dbReference type="EMBL" id="KYP32664.1"/>
    </source>
</evidence>
<dbReference type="Pfam" id="PF20523">
    <property type="entry name" value="DUF6738"/>
    <property type="match status" value="1"/>
</dbReference>
<feature type="domain" description="Retrotransposon gag" evidence="2">
    <location>
        <begin position="134"/>
        <end position="227"/>
    </location>
</feature>